<feature type="compositionally biased region" description="Polar residues" evidence="1">
    <location>
        <begin position="1"/>
        <end position="16"/>
    </location>
</feature>
<protein>
    <submittedName>
        <fullName evidence="2">Uncharacterized protein</fullName>
    </submittedName>
</protein>
<dbReference type="EMBL" id="SPLM01000003">
    <property type="protein sequence ID" value="TMW68007.1"/>
    <property type="molecule type" value="Genomic_DNA"/>
</dbReference>
<feature type="compositionally biased region" description="Acidic residues" evidence="1">
    <location>
        <begin position="25"/>
        <end position="35"/>
    </location>
</feature>
<sequence length="126" mass="14852">MSLSSLDQNQETSVILTPSILFESTNDDSEDDDNESRDFDESSTVSTLSTRMNQESDDYKDSYDSDDYGYDDYDSSDDYNDYDNGYGRPDYSHGFGRPRYYERYNGHPRNVFSYPNYYRGGYYNRF</sequence>
<name>A0A8K1CSM1_PYTOL</name>
<reference evidence="2" key="1">
    <citation type="submission" date="2019-03" db="EMBL/GenBank/DDBJ databases">
        <title>Long read genome sequence of the mycoparasitic Pythium oligandrum ATCC 38472 isolated from sugarbeet rhizosphere.</title>
        <authorList>
            <person name="Gaulin E."/>
        </authorList>
    </citation>
    <scope>NUCLEOTIDE SEQUENCE</scope>
    <source>
        <strain evidence="2">ATCC 38472_TT</strain>
    </source>
</reference>
<accession>A0A8K1CSM1</accession>
<dbReference type="Proteomes" id="UP000794436">
    <property type="component" value="Unassembled WGS sequence"/>
</dbReference>
<feature type="region of interest" description="Disordered" evidence="1">
    <location>
        <begin position="1"/>
        <end position="94"/>
    </location>
</feature>
<gene>
    <name evidence="2" type="ORF">Poli38472_007679</name>
</gene>
<dbReference type="AlphaFoldDB" id="A0A8K1CSM1"/>
<organism evidence="2 3">
    <name type="scientific">Pythium oligandrum</name>
    <name type="common">Mycoparasitic fungus</name>
    <dbReference type="NCBI Taxonomy" id="41045"/>
    <lineage>
        <taxon>Eukaryota</taxon>
        <taxon>Sar</taxon>
        <taxon>Stramenopiles</taxon>
        <taxon>Oomycota</taxon>
        <taxon>Peronosporomycetes</taxon>
        <taxon>Pythiales</taxon>
        <taxon>Pythiaceae</taxon>
        <taxon>Pythium</taxon>
    </lineage>
</organism>
<keyword evidence="3" id="KW-1185">Reference proteome</keyword>
<proteinExistence type="predicted"/>
<evidence type="ECO:0000256" key="1">
    <source>
        <dbReference type="SAM" id="MobiDB-lite"/>
    </source>
</evidence>
<evidence type="ECO:0000313" key="3">
    <source>
        <dbReference type="Proteomes" id="UP000794436"/>
    </source>
</evidence>
<feature type="compositionally biased region" description="Acidic residues" evidence="1">
    <location>
        <begin position="64"/>
        <end position="81"/>
    </location>
</feature>
<comment type="caution">
    <text evidence="2">The sequence shown here is derived from an EMBL/GenBank/DDBJ whole genome shotgun (WGS) entry which is preliminary data.</text>
</comment>
<evidence type="ECO:0000313" key="2">
    <source>
        <dbReference type="EMBL" id="TMW68007.1"/>
    </source>
</evidence>
<feature type="compositionally biased region" description="Polar residues" evidence="1">
    <location>
        <begin position="44"/>
        <end position="53"/>
    </location>
</feature>